<accession>A0A402CYB1</accession>
<name>A0A402CYB1_9BACT</name>
<protein>
    <submittedName>
        <fullName evidence="1">Pyrophosphatase PpaX</fullName>
    </submittedName>
</protein>
<organism evidence="1 2">
    <name type="scientific">Capsulimonas corticalis</name>
    <dbReference type="NCBI Taxonomy" id="2219043"/>
    <lineage>
        <taxon>Bacteria</taxon>
        <taxon>Bacillati</taxon>
        <taxon>Armatimonadota</taxon>
        <taxon>Armatimonadia</taxon>
        <taxon>Capsulimonadales</taxon>
        <taxon>Capsulimonadaceae</taxon>
        <taxon>Capsulimonas</taxon>
    </lineage>
</organism>
<dbReference type="FunCoup" id="A0A402CYB1">
    <property type="interactions" value="144"/>
</dbReference>
<dbReference type="GO" id="GO:0006281">
    <property type="term" value="P:DNA repair"/>
    <property type="evidence" value="ECO:0007669"/>
    <property type="project" value="TreeGrafter"/>
</dbReference>
<dbReference type="NCBIfam" id="TIGR01509">
    <property type="entry name" value="HAD-SF-IA-v3"/>
    <property type="match status" value="1"/>
</dbReference>
<dbReference type="SFLD" id="SFLDG01129">
    <property type="entry name" value="C1.5:_HAD__Beta-PGM__Phosphata"/>
    <property type="match status" value="1"/>
</dbReference>
<keyword evidence="2" id="KW-1185">Reference proteome</keyword>
<proteinExistence type="predicted"/>
<dbReference type="OrthoDB" id="9782449at2"/>
<dbReference type="AlphaFoldDB" id="A0A402CYB1"/>
<dbReference type="GO" id="GO:0005829">
    <property type="term" value="C:cytosol"/>
    <property type="evidence" value="ECO:0007669"/>
    <property type="project" value="TreeGrafter"/>
</dbReference>
<dbReference type="NCBIfam" id="TIGR01549">
    <property type="entry name" value="HAD-SF-IA-v1"/>
    <property type="match status" value="1"/>
</dbReference>
<dbReference type="RefSeq" id="WP_119322307.1">
    <property type="nucleotide sequence ID" value="NZ_AP025739.1"/>
</dbReference>
<dbReference type="SFLD" id="SFLDG01135">
    <property type="entry name" value="C1.5.6:_HAD__Beta-PGM__Phospha"/>
    <property type="match status" value="1"/>
</dbReference>
<dbReference type="InterPro" id="IPR050155">
    <property type="entry name" value="HAD-like_hydrolase_sf"/>
</dbReference>
<dbReference type="PRINTS" id="PR00413">
    <property type="entry name" value="HADHALOGNASE"/>
</dbReference>
<dbReference type="Proteomes" id="UP000287394">
    <property type="component" value="Chromosome"/>
</dbReference>
<dbReference type="InterPro" id="IPR006439">
    <property type="entry name" value="HAD-SF_hydro_IA"/>
</dbReference>
<sequence length="211" mass="23009">MKSIDTILFDLDGVLADTHRWIVSAYEHTAAAYGLEIDRDHLTALFGQPLLTCYVSLSQQPDGSPFAETHRRYQRENLHLVTLFPGVINLLDRLKQSHYALAVVTGRNGPSAADTLHRLSLRSYFDAVVTEDDTREHKPHPAPALRALELLGKNPQTAMMVGDAPADILCGRAAGCATVGVTYGFVGEEIVKSNPDYLVSAPRELMGLLGG</sequence>
<dbReference type="InterPro" id="IPR041492">
    <property type="entry name" value="HAD_2"/>
</dbReference>
<dbReference type="KEGG" id="ccot:CCAX7_34610"/>
<dbReference type="Gene3D" id="3.40.50.1000">
    <property type="entry name" value="HAD superfamily/HAD-like"/>
    <property type="match status" value="1"/>
</dbReference>
<dbReference type="PANTHER" id="PTHR43434">
    <property type="entry name" value="PHOSPHOGLYCOLATE PHOSPHATASE"/>
    <property type="match status" value="1"/>
</dbReference>
<dbReference type="InterPro" id="IPR036412">
    <property type="entry name" value="HAD-like_sf"/>
</dbReference>
<gene>
    <name evidence="1" type="primary">ppaX_2</name>
    <name evidence="1" type="ORF">CCAX7_34610</name>
</gene>
<dbReference type="SUPFAM" id="SSF56784">
    <property type="entry name" value="HAD-like"/>
    <property type="match status" value="1"/>
</dbReference>
<dbReference type="InterPro" id="IPR023198">
    <property type="entry name" value="PGP-like_dom2"/>
</dbReference>
<dbReference type="SFLD" id="SFLDS00003">
    <property type="entry name" value="Haloacid_Dehalogenase"/>
    <property type="match status" value="1"/>
</dbReference>
<dbReference type="Pfam" id="PF13419">
    <property type="entry name" value="HAD_2"/>
    <property type="match status" value="1"/>
</dbReference>
<evidence type="ECO:0000313" key="1">
    <source>
        <dbReference type="EMBL" id="BDI31410.1"/>
    </source>
</evidence>
<evidence type="ECO:0000313" key="2">
    <source>
        <dbReference type="Proteomes" id="UP000287394"/>
    </source>
</evidence>
<reference evidence="1 2" key="1">
    <citation type="journal article" date="2019" name="Int. J. Syst. Evol. Microbiol.">
        <title>Capsulimonas corticalis gen. nov., sp. nov., an aerobic capsulated bacterium, of a novel bacterial order, Capsulimonadales ord. nov., of the class Armatimonadia of the phylum Armatimonadetes.</title>
        <authorList>
            <person name="Li J."/>
            <person name="Kudo C."/>
            <person name="Tonouchi A."/>
        </authorList>
    </citation>
    <scope>NUCLEOTIDE SEQUENCE [LARGE SCALE GENOMIC DNA]</scope>
    <source>
        <strain evidence="1 2">AX-7</strain>
    </source>
</reference>
<dbReference type="InterPro" id="IPR023214">
    <property type="entry name" value="HAD_sf"/>
</dbReference>
<dbReference type="PANTHER" id="PTHR43434:SF1">
    <property type="entry name" value="PHOSPHOGLYCOLATE PHOSPHATASE"/>
    <property type="match status" value="1"/>
</dbReference>
<dbReference type="GO" id="GO:0008967">
    <property type="term" value="F:phosphoglycolate phosphatase activity"/>
    <property type="evidence" value="ECO:0007669"/>
    <property type="project" value="TreeGrafter"/>
</dbReference>
<dbReference type="Gene3D" id="1.10.150.240">
    <property type="entry name" value="Putative phosphatase, domain 2"/>
    <property type="match status" value="1"/>
</dbReference>
<dbReference type="FunFam" id="3.40.50.1000:FF:000022">
    <property type="entry name" value="Phosphoglycolate phosphatase"/>
    <property type="match status" value="1"/>
</dbReference>
<dbReference type="EMBL" id="AP025739">
    <property type="protein sequence ID" value="BDI31410.1"/>
    <property type="molecule type" value="Genomic_DNA"/>
</dbReference>